<feature type="region of interest" description="Disordered" evidence="1">
    <location>
        <begin position="1"/>
        <end position="34"/>
    </location>
</feature>
<protein>
    <submittedName>
        <fullName evidence="2">Uncharacterized protein</fullName>
    </submittedName>
</protein>
<evidence type="ECO:0000256" key="1">
    <source>
        <dbReference type="SAM" id="MobiDB-lite"/>
    </source>
</evidence>
<reference evidence="2" key="1">
    <citation type="journal article" date="2020" name="Fungal Divers.">
        <title>Resolving the Mortierellaceae phylogeny through synthesis of multi-gene phylogenetics and phylogenomics.</title>
        <authorList>
            <person name="Vandepol N."/>
            <person name="Liber J."/>
            <person name="Desiro A."/>
            <person name="Na H."/>
            <person name="Kennedy M."/>
            <person name="Barry K."/>
            <person name="Grigoriev I.V."/>
            <person name="Miller A.N."/>
            <person name="O'Donnell K."/>
            <person name="Stajich J.E."/>
            <person name="Bonito G."/>
        </authorList>
    </citation>
    <scope>NUCLEOTIDE SEQUENCE</scope>
    <source>
        <strain evidence="2">MES-2147</strain>
    </source>
</reference>
<name>A0A9P6IQU8_9FUNG</name>
<organism evidence="2 3">
    <name type="scientific">Modicella reniformis</name>
    <dbReference type="NCBI Taxonomy" id="1440133"/>
    <lineage>
        <taxon>Eukaryota</taxon>
        <taxon>Fungi</taxon>
        <taxon>Fungi incertae sedis</taxon>
        <taxon>Mucoromycota</taxon>
        <taxon>Mortierellomycotina</taxon>
        <taxon>Mortierellomycetes</taxon>
        <taxon>Mortierellales</taxon>
        <taxon>Mortierellaceae</taxon>
        <taxon>Modicella</taxon>
    </lineage>
</organism>
<evidence type="ECO:0000313" key="3">
    <source>
        <dbReference type="Proteomes" id="UP000749646"/>
    </source>
</evidence>
<dbReference type="EMBL" id="JAAAHW010008278">
    <property type="protein sequence ID" value="KAF9944671.1"/>
    <property type="molecule type" value="Genomic_DNA"/>
</dbReference>
<feature type="region of interest" description="Disordered" evidence="1">
    <location>
        <begin position="45"/>
        <end position="64"/>
    </location>
</feature>
<keyword evidence="3" id="KW-1185">Reference proteome</keyword>
<comment type="caution">
    <text evidence="2">The sequence shown here is derived from an EMBL/GenBank/DDBJ whole genome shotgun (WGS) entry which is preliminary data.</text>
</comment>
<feature type="compositionally biased region" description="Basic and acidic residues" evidence="1">
    <location>
        <begin position="1"/>
        <end position="11"/>
    </location>
</feature>
<dbReference type="AlphaFoldDB" id="A0A9P6IQU8"/>
<dbReference type="Proteomes" id="UP000749646">
    <property type="component" value="Unassembled WGS sequence"/>
</dbReference>
<sequence>MTRHVNDEQPSKPKRKRRMIVDEDEDEQKVDGPKHESILTRMMAGPFPAKPEPLTIPAPREYGIEDPRMTKRDWDEFDDLCYANASPTVRLFEYFVEARKRDWSRIKEAGRVRRLEVQAEAQARQLEAWRER</sequence>
<proteinExistence type="predicted"/>
<accession>A0A9P6IQU8</accession>
<evidence type="ECO:0000313" key="2">
    <source>
        <dbReference type="EMBL" id="KAF9944671.1"/>
    </source>
</evidence>
<gene>
    <name evidence="2" type="ORF">BGZ65_011737</name>
</gene>
<feature type="non-terminal residue" evidence="2">
    <location>
        <position position="1"/>
    </location>
</feature>